<dbReference type="InterPro" id="IPR003618">
    <property type="entry name" value="TFIIS_cen_dom"/>
</dbReference>
<feature type="region of interest" description="Disordered" evidence="1">
    <location>
        <begin position="971"/>
        <end position="999"/>
    </location>
</feature>
<feature type="compositionally biased region" description="Low complexity" evidence="1">
    <location>
        <begin position="1127"/>
        <end position="1139"/>
    </location>
</feature>
<dbReference type="InterPro" id="IPR012921">
    <property type="entry name" value="SPOC_C"/>
</dbReference>
<dbReference type="STRING" id="9986.ENSOCUP00000005045"/>
<dbReference type="SUPFAM" id="SSF46942">
    <property type="entry name" value="Elongation factor TFIIS domain 2"/>
    <property type="match status" value="1"/>
</dbReference>
<dbReference type="AlphaFoldDB" id="G1SPR0"/>
<dbReference type="Pfam" id="PF07744">
    <property type="entry name" value="SPOC"/>
    <property type="match status" value="1"/>
</dbReference>
<dbReference type="SMR" id="G1SPR0"/>
<dbReference type="Proteomes" id="UP000001811">
    <property type="component" value="Unplaced"/>
</dbReference>
<dbReference type="Bgee" id="ENSOCUG00000005815">
    <property type="expression patterns" value="Expressed in aorta and 1 other cell type or tissue"/>
</dbReference>
<dbReference type="GO" id="GO:0005634">
    <property type="term" value="C:nucleus"/>
    <property type="evidence" value="ECO:0007669"/>
    <property type="project" value="TreeGrafter"/>
</dbReference>
<dbReference type="Ensembl" id="ENSOCUT00000005821.3">
    <property type="protein sequence ID" value="ENSOCUP00000005045.3"/>
    <property type="gene ID" value="ENSOCUG00000005815.3"/>
</dbReference>
<reference evidence="3 4" key="1">
    <citation type="journal article" date="2011" name="Nature">
        <title>A high-resolution map of human evolutionary constraint using 29 mammals.</title>
        <authorList>
            <person name="Lindblad-Toh K."/>
            <person name="Garber M."/>
            <person name="Zuk O."/>
            <person name="Lin M.F."/>
            <person name="Parker B.J."/>
            <person name="Washietl S."/>
            <person name="Kheradpour P."/>
            <person name="Ernst J."/>
            <person name="Jordan G."/>
            <person name="Mauceli E."/>
            <person name="Ward L.D."/>
            <person name="Lowe C.B."/>
            <person name="Holloway A.K."/>
            <person name="Clamp M."/>
            <person name="Gnerre S."/>
            <person name="Alfoldi J."/>
            <person name="Beal K."/>
            <person name="Chang J."/>
            <person name="Clawson H."/>
            <person name="Cuff J."/>
            <person name="Di Palma F."/>
            <person name="Fitzgerald S."/>
            <person name="Flicek P."/>
            <person name="Guttman M."/>
            <person name="Hubisz M.J."/>
            <person name="Jaffe D.B."/>
            <person name="Jungreis I."/>
            <person name="Kent W.J."/>
            <person name="Kostka D."/>
            <person name="Lara M."/>
            <person name="Martins A.L."/>
            <person name="Massingham T."/>
            <person name="Moltke I."/>
            <person name="Raney B.J."/>
            <person name="Rasmussen M.D."/>
            <person name="Robinson J."/>
            <person name="Stark A."/>
            <person name="Vilella A.J."/>
            <person name="Wen J."/>
            <person name="Xie X."/>
            <person name="Zody M.C."/>
            <person name="Baldwin J."/>
            <person name="Bloom T."/>
            <person name="Chin C.W."/>
            <person name="Heiman D."/>
            <person name="Nicol R."/>
            <person name="Nusbaum C."/>
            <person name="Young S."/>
            <person name="Wilkinson J."/>
            <person name="Worley K.C."/>
            <person name="Kovar C.L."/>
            <person name="Muzny D.M."/>
            <person name="Gibbs R.A."/>
            <person name="Cree A."/>
            <person name="Dihn H.H."/>
            <person name="Fowler G."/>
            <person name="Jhangiani S."/>
            <person name="Joshi V."/>
            <person name="Lee S."/>
            <person name="Lewis L.R."/>
            <person name="Nazareth L.V."/>
            <person name="Okwuonu G."/>
            <person name="Santibanez J."/>
            <person name="Warren W.C."/>
            <person name="Mardis E.R."/>
            <person name="Weinstock G.M."/>
            <person name="Wilson R.K."/>
            <person name="Delehaunty K."/>
            <person name="Dooling D."/>
            <person name="Fronik C."/>
            <person name="Fulton L."/>
            <person name="Fulton B."/>
            <person name="Graves T."/>
            <person name="Minx P."/>
            <person name="Sodergren E."/>
            <person name="Birney E."/>
            <person name="Margulies E.H."/>
            <person name="Herrero J."/>
            <person name="Green E.D."/>
            <person name="Haussler D."/>
            <person name="Siepel A."/>
            <person name="Goldman N."/>
            <person name="Pollard K.S."/>
            <person name="Pedersen J.S."/>
            <person name="Lander E.S."/>
            <person name="Kellis M."/>
        </authorList>
    </citation>
    <scope>NUCLEOTIDE SEQUENCE [LARGE SCALE GENOMIC DNA]</scope>
    <source>
        <strain evidence="4">Thorbecke</strain>
    </source>
</reference>
<sequence length="1153" mass="119847">MSQDGDAESSSSEDPGGASSRLALTRRLPGARTGAGTRKRVLRRKAPGDAGCKVGSAAGASLGVLEPPAVGQSGASTRGPRPHGRLHAAPARGRAQACRRLRVSLYDVLAGHCPGSLCSRPAILQRAVLGRGRPAEVEEASGPGPQGAADGGLGSPGCDGRSPTVSKEEPPGRGLLSSAGPAPQRARKRRRMGSRTGRAHSKGRGQTASLLQLDLSPGGDSPQSGGEPLQGADPESRGGPCRPLSPKDAGSGPGGAGRSWAGCSPGPGVWGCLPTVRAGSPPSPVDFSVPGRGESLQPDAPSPPLSPAACLGLSGQQEVAEHSMWAADGEGPAASHGQEGLAPSAESAASTKPVPEDGLGQGLAALPDPCASSPEPSGSRSCSPEPEASTACSDPFTELRSKPRKGPEPCAQDCDADRSSENSSQDKPGEPSPGGCSTLVSGGSCLPQLGPGAVLQLLGAVSHHQAGGQLPPKPEPWRTRYMSSEAALGSRLALALGRGAGQAPVLASLPLESGQWMPPPQAERELPGSCRKTSAPASLGPRYAGNPPTLGSVPTALPLAHSLQELPDLVLSEEAVEAIAMGIEAALFALTQGTNCRYKTKYRSLLFNLRDPRNPDLFLKVVQGEVTPHDLVRMSSIQLAPQELSRWRDQEEKRVLEVIEQQQKELSSLPASKLTHKGEVEIPRDLDQTLALEDLVGSLVSVDCSSSPALPATAEDTTEQHEHHFLDPHCRICMDWDPASELPGFFKATSNGKHSVFQRAPSPAPVATTETPKARETPPPKPRDRPQVPAAPTKALPSQPPWEGALDMFSIKRFRVTAQLVLGHSCHLIQALPEVLRSAGCIPPNTIWDLLASIDPAKAKDTCVIRLCPHGARDTQNCRLLYSYLNNKQRHGLAAVQQVGVVLLPLPAFQPLPTRLRPLGGPGLEATHSSLLLAVLLPKEGLPDTAAASPLWGKLRKVVSFNRKVETRCYQPEDRRPEVAPKGSPAPGGALQQAQGRGSLAPRGAFAWQRVPGGRGRLSAEPGTWQGPGQGQQPPEPGWCQSRHSWSAAPGGRGFGLPNLQNLHRASCPHQALLQHLQSLVTVSHQLQASLMPPGQEPCPSSSAASGQPPAAPGTLSYLCWPPAAPGLPGSAPDSSLGPIDGAGCEGPLPGEG</sequence>
<dbReference type="HOGENOM" id="CLU_269473_0_0_1"/>
<dbReference type="PANTHER" id="PTHR11477">
    <property type="entry name" value="TRANSCRIPTION FACTOR S-II ZINC FINGER DOMAIN-CONTAINING PROTEIN"/>
    <property type="match status" value="1"/>
</dbReference>
<name>G1SPR0_RABIT</name>
<dbReference type="InParanoid" id="G1SPR0"/>
<accession>G1SPR0</accession>
<evidence type="ECO:0000259" key="2">
    <source>
        <dbReference type="PROSITE" id="PS51321"/>
    </source>
</evidence>
<evidence type="ECO:0000313" key="3">
    <source>
        <dbReference type="Ensembl" id="ENSOCUP00000005045.3"/>
    </source>
</evidence>
<feature type="compositionally biased region" description="Low complexity" evidence="1">
    <location>
        <begin position="1"/>
        <end position="20"/>
    </location>
</feature>
<feature type="domain" description="TFIIS central" evidence="2">
    <location>
        <begin position="555"/>
        <end position="667"/>
    </location>
</feature>
<feature type="compositionally biased region" description="Low complexity" evidence="1">
    <location>
        <begin position="372"/>
        <end position="387"/>
    </location>
</feature>
<dbReference type="SMART" id="SM00510">
    <property type="entry name" value="TFS2M"/>
    <property type="match status" value="1"/>
</dbReference>
<dbReference type="FunCoup" id="G1SPR0">
    <property type="interactions" value="88"/>
</dbReference>
<dbReference type="PANTHER" id="PTHR11477:SF18">
    <property type="entry name" value="SPOC DOMAIN-CONTAINING PROTEIN 1"/>
    <property type="match status" value="1"/>
</dbReference>
<dbReference type="PROSITE" id="PS51321">
    <property type="entry name" value="TFIIS_CENTRAL"/>
    <property type="match status" value="1"/>
</dbReference>
<dbReference type="eggNOG" id="KOG1634">
    <property type="taxonomic scope" value="Eukaryota"/>
</dbReference>
<dbReference type="GO" id="GO:0006351">
    <property type="term" value="P:DNA-templated transcription"/>
    <property type="evidence" value="ECO:0007669"/>
    <property type="project" value="InterPro"/>
</dbReference>
<feature type="region of interest" description="Disordered" evidence="1">
    <location>
        <begin position="518"/>
        <end position="537"/>
    </location>
</feature>
<dbReference type="InterPro" id="IPR036575">
    <property type="entry name" value="TFIIS_cen_dom_sf"/>
</dbReference>
<feature type="region of interest" description="Disordered" evidence="1">
    <location>
        <begin position="756"/>
        <end position="799"/>
    </location>
</feature>
<reference evidence="3" key="2">
    <citation type="submission" date="2025-08" db="UniProtKB">
        <authorList>
            <consortium name="Ensembl"/>
        </authorList>
    </citation>
    <scope>IDENTIFICATION</scope>
    <source>
        <strain evidence="3">Thorbecke</strain>
    </source>
</reference>
<proteinExistence type="predicted"/>
<gene>
    <name evidence="3" type="primary">SPOCD1</name>
</gene>
<feature type="compositionally biased region" description="Basic and acidic residues" evidence="1">
    <location>
        <begin position="397"/>
        <end position="407"/>
    </location>
</feature>
<dbReference type="GeneTree" id="ENSGT00940000162194"/>
<feature type="compositionally biased region" description="Basic residues" evidence="1">
    <location>
        <begin position="185"/>
        <end position="203"/>
    </location>
</feature>
<reference evidence="3" key="3">
    <citation type="submission" date="2025-09" db="UniProtKB">
        <authorList>
            <consortium name="Ensembl"/>
        </authorList>
    </citation>
    <scope>IDENTIFICATION</scope>
    <source>
        <strain evidence="3">Thorbecke</strain>
    </source>
</reference>
<feature type="region of interest" description="Disordered" evidence="1">
    <location>
        <begin position="1091"/>
        <end position="1153"/>
    </location>
</feature>
<dbReference type="Pfam" id="PF07500">
    <property type="entry name" value="TFIIS_M"/>
    <property type="match status" value="1"/>
</dbReference>
<feature type="region of interest" description="Disordered" evidence="1">
    <location>
        <begin position="1"/>
        <end position="94"/>
    </location>
</feature>
<feature type="region of interest" description="Disordered" evidence="1">
    <location>
        <begin position="1013"/>
        <end position="1053"/>
    </location>
</feature>
<feature type="region of interest" description="Disordered" evidence="1">
    <location>
        <begin position="134"/>
        <end position="436"/>
    </location>
</feature>
<protein>
    <submittedName>
        <fullName evidence="3">SPOC domain containing 1</fullName>
    </submittedName>
</protein>
<feature type="compositionally biased region" description="Low complexity" evidence="1">
    <location>
        <begin position="1021"/>
        <end position="1041"/>
    </location>
</feature>
<evidence type="ECO:0000256" key="1">
    <source>
        <dbReference type="SAM" id="MobiDB-lite"/>
    </source>
</evidence>
<organism evidence="3 4">
    <name type="scientific">Oryctolagus cuniculus</name>
    <name type="common">Rabbit</name>
    <dbReference type="NCBI Taxonomy" id="9986"/>
    <lineage>
        <taxon>Eukaryota</taxon>
        <taxon>Metazoa</taxon>
        <taxon>Chordata</taxon>
        <taxon>Craniata</taxon>
        <taxon>Vertebrata</taxon>
        <taxon>Euteleostomi</taxon>
        <taxon>Mammalia</taxon>
        <taxon>Eutheria</taxon>
        <taxon>Euarchontoglires</taxon>
        <taxon>Glires</taxon>
        <taxon>Lagomorpha</taxon>
        <taxon>Leporidae</taxon>
        <taxon>Oryctolagus</taxon>
    </lineage>
</organism>
<evidence type="ECO:0000313" key="4">
    <source>
        <dbReference type="Proteomes" id="UP000001811"/>
    </source>
</evidence>
<feature type="compositionally biased region" description="Basic and acidic residues" evidence="1">
    <location>
        <begin position="772"/>
        <end position="786"/>
    </location>
</feature>
<dbReference type="Gene3D" id="1.10.472.30">
    <property type="entry name" value="Transcription elongation factor S-II, central domain"/>
    <property type="match status" value="1"/>
</dbReference>
<keyword evidence="4" id="KW-1185">Reference proteome</keyword>
<feature type="compositionally biased region" description="Low complexity" evidence="1">
    <location>
        <begin position="1100"/>
        <end position="1109"/>
    </location>
</feature>